<dbReference type="Pfam" id="PF00004">
    <property type="entry name" value="AAA"/>
    <property type="match status" value="1"/>
</dbReference>
<name>A0AAE0J1G5_9PEZI</name>
<dbReference type="SUPFAM" id="SSF52540">
    <property type="entry name" value="P-loop containing nucleoside triphosphate hydrolases"/>
    <property type="match status" value="1"/>
</dbReference>
<dbReference type="InterPro" id="IPR027417">
    <property type="entry name" value="P-loop_NTPase"/>
</dbReference>
<evidence type="ECO:0000259" key="2">
    <source>
        <dbReference type="SMART" id="SM00382"/>
    </source>
</evidence>
<protein>
    <recommendedName>
        <fullName evidence="2">AAA+ ATPase domain-containing protein</fullName>
    </recommendedName>
</protein>
<sequence length="771" mass="87179">MAPGALDEVAVVTNGVTKEVANETAKEVINEVTNGVTNGGTVVTLDAEPESKPDSKPDSKPESKPECEKCSAVAALVALVNGKTEPKDVEKLTNGVAKVTLNGDKSEKKPETKSDDTVKSDDSDDEKKDDKPEDQTMKCEIKHLDRKYDEKDELYFVERVAEVDKPKQKDWWQLFAFCLVRHYDSDGDLDYTRLHVNPQPLRQLLRDIIGNYPSDPIDVDDVQIEDPYHSLFHYRKEIESVGLERFAEEPESLAQLKLLVGWIKSHFELDIAAYDKCVSGETKAIAYDRLWTVFPPETIVHCELLNQHRAFRIHNTWYERCEPEHFALSVNYVDFDGDNLGTRRTQLCIPKYSGVLELSELTTMPLHLIDNADEIRQALIARGRAFEGFVGQHYMEYNANAVKKGEKGYIRFNVSGRVMIDCKTYHRLEPNDSFIVNVAVAKKKARQKVVASADVDFASEEQSFDKLSDEDAMMTNATVRGYSFTVKRFLEFMINDLKPITWNPSCFDSLVLDPAIKKTVRALVSTHSQKRESFDDIVKGKGQGLVCVLHGPPGVGKTLTAECVAEYVQRPLYMVSSGDLGIDSADLDHELTRIMDMTATWRAVLLIDEADVFLEQRALHDLHRNAMVSVFLRVLEYYSGILFLTTNRVNTFDDAFKSRIHIPIRYTDLSFESRKTIWRNFCALVPGGVDVNDKGFEILAEHDLNGRQIKNAIKAAESLAAYDKVKLDLEQLLQVTKIQAMFEKDLTNLSGIDYTAPGQSRKNADSRNMFL</sequence>
<dbReference type="SMART" id="SM00382">
    <property type="entry name" value="AAA"/>
    <property type="match status" value="1"/>
</dbReference>
<feature type="compositionally biased region" description="Basic and acidic residues" evidence="1">
    <location>
        <begin position="49"/>
        <end position="67"/>
    </location>
</feature>
<feature type="compositionally biased region" description="Basic and acidic residues" evidence="1">
    <location>
        <begin position="104"/>
        <end position="136"/>
    </location>
</feature>
<accession>A0AAE0J1G5</accession>
<dbReference type="Proteomes" id="UP001286456">
    <property type="component" value="Unassembled WGS sequence"/>
</dbReference>
<feature type="compositionally biased region" description="Low complexity" evidence="1">
    <location>
        <begin position="35"/>
        <end position="44"/>
    </location>
</feature>
<evidence type="ECO:0000313" key="4">
    <source>
        <dbReference type="Proteomes" id="UP001286456"/>
    </source>
</evidence>
<dbReference type="Gene3D" id="3.40.50.300">
    <property type="entry name" value="P-loop containing nucleotide triphosphate hydrolases"/>
    <property type="match status" value="1"/>
</dbReference>
<evidence type="ECO:0000313" key="3">
    <source>
        <dbReference type="EMBL" id="KAK3335129.1"/>
    </source>
</evidence>
<dbReference type="InterPro" id="IPR003593">
    <property type="entry name" value="AAA+_ATPase"/>
</dbReference>
<feature type="domain" description="AAA+ ATPase" evidence="2">
    <location>
        <begin position="543"/>
        <end position="668"/>
    </location>
</feature>
<dbReference type="InterPro" id="IPR054289">
    <property type="entry name" value="DUF7025"/>
</dbReference>
<feature type="region of interest" description="Disordered" evidence="1">
    <location>
        <begin position="102"/>
        <end position="136"/>
    </location>
</feature>
<dbReference type="PANTHER" id="PTHR46411:SF2">
    <property type="entry name" value="AAA+ ATPASE DOMAIN-CONTAINING PROTEIN"/>
    <property type="match status" value="1"/>
</dbReference>
<evidence type="ECO:0000256" key="1">
    <source>
        <dbReference type="SAM" id="MobiDB-lite"/>
    </source>
</evidence>
<keyword evidence="4" id="KW-1185">Reference proteome</keyword>
<dbReference type="EMBL" id="JAUEPO010000001">
    <property type="protein sequence ID" value="KAK3335129.1"/>
    <property type="molecule type" value="Genomic_DNA"/>
</dbReference>
<proteinExistence type="predicted"/>
<dbReference type="GO" id="GO:0016887">
    <property type="term" value="F:ATP hydrolysis activity"/>
    <property type="evidence" value="ECO:0007669"/>
    <property type="project" value="InterPro"/>
</dbReference>
<reference evidence="3" key="1">
    <citation type="journal article" date="2023" name="Mol. Phylogenet. Evol.">
        <title>Genome-scale phylogeny and comparative genomics of the fungal order Sordariales.</title>
        <authorList>
            <person name="Hensen N."/>
            <person name="Bonometti L."/>
            <person name="Westerberg I."/>
            <person name="Brannstrom I.O."/>
            <person name="Guillou S."/>
            <person name="Cros-Aarteil S."/>
            <person name="Calhoun S."/>
            <person name="Haridas S."/>
            <person name="Kuo A."/>
            <person name="Mondo S."/>
            <person name="Pangilinan J."/>
            <person name="Riley R."/>
            <person name="LaButti K."/>
            <person name="Andreopoulos B."/>
            <person name="Lipzen A."/>
            <person name="Chen C."/>
            <person name="Yan M."/>
            <person name="Daum C."/>
            <person name="Ng V."/>
            <person name="Clum A."/>
            <person name="Steindorff A."/>
            <person name="Ohm R.A."/>
            <person name="Martin F."/>
            <person name="Silar P."/>
            <person name="Natvig D.O."/>
            <person name="Lalanne C."/>
            <person name="Gautier V."/>
            <person name="Ament-Velasquez S.L."/>
            <person name="Kruys A."/>
            <person name="Hutchinson M.I."/>
            <person name="Powell A.J."/>
            <person name="Barry K."/>
            <person name="Miller A.N."/>
            <person name="Grigoriev I.V."/>
            <person name="Debuchy R."/>
            <person name="Gladieux P."/>
            <person name="Hiltunen Thoren M."/>
            <person name="Johannesson H."/>
        </authorList>
    </citation>
    <scope>NUCLEOTIDE SEQUENCE</scope>
    <source>
        <strain evidence="3">SMH4131-1</strain>
    </source>
</reference>
<dbReference type="InterPro" id="IPR003959">
    <property type="entry name" value="ATPase_AAA_core"/>
</dbReference>
<feature type="region of interest" description="Disordered" evidence="1">
    <location>
        <begin position="35"/>
        <end position="67"/>
    </location>
</feature>
<gene>
    <name evidence="3" type="ORF">B0T19DRAFT_405670</name>
</gene>
<dbReference type="PANTHER" id="PTHR46411">
    <property type="entry name" value="FAMILY ATPASE, PUTATIVE-RELATED"/>
    <property type="match status" value="1"/>
</dbReference>
<organism evidence="3 4">
    <name type="scientific">Cercophora scortea</name>
    <dbReference type="NCBI Taxonomy" id="314031"/>
    <lineage>
        <taxon>Eukaryota</taxon>
        <taxon>Fungi</taxon>
        <taxon>Dikarya</taxon>
        <taxon>Ascomycota</taxon>
        <taxon>Pezizomycotina</taxon>
        <taxon>Sordariomycetes</taxon>
        <taxon>Sordariomycetidae</taxon>
        <taxon>Sordariales</taxon>
        <taxon>Lasiosphaeriaceae</taxon>
        <taxon>Cercophora</taxon>
    </lineage>
</organism>
<dbReference type="Pfam" id="PF22942">
    <property type="entry name" value="DUF7025"/>
    <property type="match status" value="1"/>
</dbReference>
<dbReference type="GO" id="GO:0005524">
    <property type="term" value="F:ATP binding"/>
    <property type="evidence" value="ECO:0007669"/>
    <property type="project" value="InterPro"/>
</dbReference>
<dbReference type="AlphaFoldDB" id="A0AAE0J1G5"/>
<comment type="caution">
    <text evidence="3">The sequence shown here is derived from an EMBL/GenBank/DDBJ whole genome shotgun (WGS) entry which is preliminary data.</text>
</comment>
<reference evidence="3" key="2">
    <citation type="submission" date="2023-06" db="EMBL/GenBank/DDBJ databases">
        <authorList>
            <consortium name="Lawrence Berkeley National Laboratory"/>
            <person name="Haridas S."/>
            <person name="Hensen N."/>
            <person name="Bonometti L."/>
            <person name="Westerberg I."/>
            <person name="Brannstrom I.O."/>
            <person name="Guillou S."/>
            <person name="Cros-Aarteil S."/>
            <person name="Calhoun S."/>
            <person name="Kuo A."/>
            <person name="Mondo S."/>
            <person name="Pangilinan J."/>
            <person name="Riley R."/>
            <person name="Labutti K."/>
            <person name="Andreopoulos B."/>
            <person name="Lipzen A."/>
            <person name="Chen C."/>
            <person name="Yanf M."/>
            <person name="Daum C."/>
            <person name="Ng V."/>
            <person name="Clum A."/>
            <person name="Steindorff A."/>
            <person name="Ohm R."/>
            <person name="Martin F."/>
            <person name="Silar P."/>
            <person name="Natvig D."/>
            <person name="Lalanne C."/>
            <person name="Gautier V."/>
            <person name="Ament-Velasquez S.L."/>
            <person name="Kruys A."/>
            <person name="Hutchinson M.I."/>
            <person name="Powell A.J."/>
            <person name="Barry K."/>
            <person name="Miller A.N."/>
            <person name="Grigoriev I.V."/>
            <person name="Debuchy R."/>
            <person name="Gladieux P."/>
            <person name="Thoren M.H."/>
            <person name="Johannesson H."/>
        </authorList>
    </citation>
    <scope>NUCLEOTIDE SEQUENCE</scope>
    <source>
        <strain evidence="3">SMH4131-1</strain>
    </source>
</reference>